<dbReference type="Pfam" id="PF01535">
    <property type="entry name" value="PPR"/>
    <property type="match status" value="4"/>
</dbReference>
<gene>
    <name evidence="3" type="ORF">DCAR_0519145</name>
</gene>
<organism evidence="3 4">
    <name type="scientific">Daucus carota subsp. sativus</name>
    <name type="common">Carrot</name>
    <dbReference type="NCBI Taxonomy" id="79200"/>
    <lineage>
        <taxon>Eukaryota</taxon>
        <taxon>Viridiplantae</taxon>
        <taxon>Streptophyta</taxon>
        <taxon>Embryophyta</taxon>
        <taxon>Tracheophyta</taxon>
        <taxon>Spermatophyta</taxon>
        <taxon>Magnoliopsida</taxon>
        <taxon>eudicotyledons</taxon>
        <taxon>Gunneridae</taxon>
        <taxon>Pentapetalae</taxon>
        <taxon>asterids</taxon>
        <taxon>campanulids</taxon>
        <taxon>Apiales</taxon>
        <taxon>Apiaceae</taxon>
        <taxon>Apioideae</taxon>
        <taxon>Scandiceae</taxon>
        <taxon>Daucinae</taxon>
        <taxon>Daucus</taxon>
        <taxon>Daucus sect. Daucus</taxon>
    </lineage>
</organism>
<dbReference type="PROSITE" id="PS51375">
    <property type="entry name" value="PPR"/>
    <property type="match status" value="4"/>
</dbReference>
<dbReference type="AlphaFoldDB" id="A0AAF0X1Q7"/>
<name>A0AAF0X1Q7_DAUCS</name>
<sequence length="489" mass="54946">MIKLPNYPKLLNHIKTRQLAKLIRHFTSHPKPHCNFHFSQTKHPLLQSMLSAIKSCYSIHNCRKIHGRVIKTLSYRDGFIGDCLVSLYFNLGCFDDAHKLFEEIPDRDLVSWNSWISQLSRSGGFGKSLEMFNRMRLEMGMEPNEVTLLSLVSACTDTGGFDEGAFVHGLAFKMGLLSEVKVVHSFINMYGMFGYVGLACRLFETMVVQNLVSWNSMIKIYAKNGFGEEGFKFVKAMRRAGIDPDQATVVTLLQGCKDVCVGNLVEALHGYIITAGLVEDVTIMTTLMSVYTKSGRLDASQEVFRAMKEPDTIAWTAVLAGYALHGYGREAIELFDFMVSKGEKPDHVTFTHLLSACSHSGLVEEGKSYFEIMSRVYSLEPRLDHYSCMVDLLGRSGHLREAHLLIRSMPMEPTAGVWGSLLNACKIYSNIELGKEVAERLFVLNPTDSRNYIMLSSMYSEAGQWPEGQQTRILMKEKRVVESAGCSSI</sequence>
<evidence type="ECO:0008006" key="5">
    <source>
        <dbReference type="Google" id="ProtNLM"/>
    </source>
</evidence>
<dbReference type="FunFam" id="1.25.40.10:FF:000475">
    <property type="entry name" value="Pentatricopeptide repeat-containing protein At5g40410, mitochondrial"/>
    <property type="match status" value="1"/>
</dbReference>
<protein>
    <recommendedName>
        <fullName evidence="5">Pentacotripeptide-repeat region of PRORP domain-containing protein</fullName>
    </recommendedName>
</protein>
<evidence type="ECO:0000256" key="1">
    <source>
        <dbReference type="ARBA" id="ARBA00022737"/>
    </source>
</evidence>
<dbReference type="PANTHER" id="PTHR24015:SF1985">
    <property type="entry name" value="OS09G0555400 PROTEIN"/>
    <property type="match status" value="1"/>
</dbReference>
<dbReference type="EMBL" id="CP093347">
    <property type="protein sequence ID" value="WOG99789.1"/>
    <property type="molecule type" value="Genomic_DNA"/>
</dbReference>
<dbReference type="Gene3D" id="1.25.40.10">
    <property type="entry name" value="Tetratricopeptide repeat domain"/>
    <property type="match status" value="3"/>
</dbReference>
<evidence type="ECO:0000313" key="3">
    <source>
        <dbReference type="EMBL" id="WOG99789.1"/>
    </source>
</evidence>
<evidence type="ECO:0000313" key="4">
    <source>
        <dbReference type="Proteomes" id="UP000077755"/>
    </source>
</evidence>
<dbReference type="InterPro" id="IPR011990">
    <property type="entry name" value="TPR-like_helical_dom_sf"/>
</dbReference>
<proteinExistence type="predicted"/>
<dbReference type="Pfam" id="PF13041">
    <property type="entry name" value="PPR_2"/>
    <property type="match status" value="2"/>
</dbReference>
<feature type="repeat" description="PPR" evidence="2">
    <location>
        <begin position="311"/>
        <end position="345"/>
    </location>
</feature>
<reference evidence="3" key="2">
    <citation type="submission" date="2022-03" db="EMBL/GenBank/DDBJ databases">
        <title>Draft title - Genomic analysis of global carrot germplasm unveils the trajectory of domestication and the origin of high carotenoid orange carrot.</title>
        <authorList>
            <person name="Iorizzo M."/>
            <person name="Ellison S."/>
            <person name="Senalik D."/>
            <person name="Macko-Podgorni A."/>
            <person name="Grzebelus D."/>
            <person name="Bostan H."/>
            <person name="Rolling W."/>
            <person name="Curaba J."/>
            <person name="Simon P."/>
        </authorList>
    </citation>
    <scope>NUCLEOTIDE SEQUENCE</scope>
    <source>
        <tissue evidence="3">Leaf</tissue>
    </source>
</reference>
<feature type="repeat" description="PPR" evidence="2">
    <location>
        <begin position="108"/>
        <end position="143"/>
    </location>
</feature>
<dbReference type="PANTHER" id="PTHR24015">
    <property type="entry name" value="OS07G0578800 PROTEIN-RELATED"/>
    <property type="match status" value="1"/>
</dbReference>
<keyword evidence="1" id="KW-0677">Repeat</keyword>
<dbReference type="InterPro" id="IPR046960">
    <property type="entry name" value="PPR_At4g14850-like_plant"/>
</dbReference>
<keyword evidence="4" id="KW-1185">Reference proteome</keyword>
<dbReference type="GO" id="GO:0003723">
    <property type="term" value="F:RNA binding"/>
    <property type="evidence" value="ECO:0007669"/>
    <property type="project" value="InterPro"/>
</dbReference>
<accession>A0AAF0X1Q7</accession>
<dbReference type="GO" id="GO:0009451">
    <property type="term" value="P:RNA modification"/>
    <property type="evidence" value="ECO:0007669"/>
    <property type="project" value="InterPro"/>
</dbReference>
<feature type="repeat" description="PPR" evidence="2">
    <location>
        <begin position="210"/>
        <end position="244"/>
    </location>
</feature>
<dbReference type="InterPro" id="IPR046848">
    <property type="entry name" value="E_motif"/>
</dbReference>
<dbReference type="FunFam" id="1.25.40.10:FF:000090">
    <property type="entry name" value="Pentatricopeptide repeat-containing protein, chloroplastic"/>
    <property type="match status" value="1"/>
</dbReference>
<feature type="repeat" description="PPR" evidence="2">
    <location>
        <begin position="280"/>
        <end position="310"/>
    </location>
</feature>
<dbReference type="Pfam" id="PF20431">
    <property type="entry name" value="E_motif"/>
    <property type="match status" value="1"/>
</dbReference>
<reference evidence="3" key="1">
    <citation type="journal article" date="2016" name="Nat. Genet.">
        <title>A high-quality carrot genome assembly provides new insights into carotenoid accumulation and asterid genome evolution.</title>
        <authorList>
            <person name="Iorizzo M."/>
            <person name="Ellison S."/>
            <person name="Senalik D."/>
            <person name="Zeng P."/>
            <person name="Satapoomin P."/>
            <person name="Huang J."/>
            <person name="Bowman M."/>
            <person name="Iovene M."/>
            <person name="Sanseverino W."/>
            <person name="Cavagnaro P."/>
            <person name="Yildiz M."/>
            <person name="Macko-Podgorni A."/>
            <person name="Moranska E."/>
            <person name="Grzebelus E."/>
            <person name="Grzebelus D."/>
            <person name="Ashrafi H."/>
            <person name="Zheng Z."/>
            <person name="Cheng S."/>
            <person name="Spooner D."/>
            <person name="Van Deynze A."/>
            <person name="Simon P."/>
        </authorList>
    </citation>
    <scope>NUCLEOTIDE SEQUENCE</scope>
    <source>
        <tissue evidence="3">Leaf</tissue>
    </source>
</reference>
<dbReference type="InterPro" id="IPR002885">
    <property type="entry name" value="PPR_rpt"/>
</dbReference>
<dbReference type="Proteomes" id="UP000077755">
    <property type="component" value="Chromosome 5"/>
</dbReference>
<dbReference type="NCBIfam" id="TIGR00756">
    <property type="entry name" value="PPR"/>
    <property type="match status" value="3"/>
</dbReference>
<evidence type="ECO:0000256" key="2">
    <source>
        <dbReference type="PROSITE-ProRule" id="PRU00708"/>
    </source>
</evidence>